<keyword evidence="2" id="KW-1185">Reference proteome</keyword>
<dbReference type="Proteomes" id="UP000239709">
    <property type="component" value="Chromosome"/>
</dbReference>
<gene>
    <name evidence="1" type="ORF">C6570_04340</name>
</gene>
<dbReference type="PANTHER" id="PTHR43737:SF1">
    <property type="entry name" value="DUF1501 DOMAIN-CONTAINING PROTEIN"/>
    <property type="match status" value="1"/>
</dbReference>
<dbReference type="PANTHER" id="PTHR43737">
    <property type="entry name" value="BLL7424 PROTEIN"/>
    <property type="match status" value="1"/>
</dbReference>
<dbReference type="RefSeq" id="WP_106702128.1">
    <property type="nucleotide sequence ID" value="NZ_CP027666.1"/>
</dbReference>
<dbReference type="AlphaFoldDB" id="A0A2S0MCE2"/>
<dbReference type="Pfam" id="PF07394">
    <property type="entry name" value="DUF1501"/>
    <property type="match status" value="1"/>
</dbReference>
<evidence type="ECO:0000313" key="2">
    <source>
        <dbReference type="Proteomes" id="UP000239709"/>
    </source>
</evidence>
<proteinExistence type="predicted"/>
<dbReference type="KEGG" id="otk:C6570_04340"/>
<evidence type="ECO:0000313" key="1">
    <source>
        <dbReference type="EMBL" id="AVO33565.1"/>
    </source>
</evidence>
<reference evidence="1 2" key="1">
    <citation type="submission" date="2018-03" db="EMBL/GenBank/DDBJ databases">
        <title>Genome sequencing of Ottowia sp.</title>
        <authorList>
            <person name="Kim S.-J."/>
            <person name="Heo J."/>
            <person name="Kwon S.-W."/>
        </authorList>
    </citation>
    <scope>NUCLEOTIDE SEQUENCE [LARGE SCALE GENOMIC DNA]</scope>
    <source>
        <strain evidence="1 2">KADR8-3</strain>
    </source>
</reference>
<name>A0A2S0MCE2_9BURK</name>
<dbReference type="OrthoDB" id="9779968at2"/>
<accession>A0A2S0MCE2</accession>
<dbReference type="InterPro" id="IPR010869">
    <property type="entry name" value="DUF1501"/>
</dbReference>
<sequence length="401" mass="42740">MQRRRLLQTLGMLPIAGGAGALLAAPAASSKLLIVFLRGAYDCCNLLVPTASNFYYESRPDIAIARPPAAGAAADPANPTAIALDANWGLHPALAGNLWPLYQKGELAFVPFAGTDDTSRSHFETQDGIELGQPLDRRRDYRSGFLNRLAEVVNGAAPMAFTDQLPLSMQGRAQVPNMALRSVGKSALDARQSRLIADMYEDTPLAAPVQEGFAVRANVARQLSAEMDAAGRGAVSARGFSAEAQRIGRLMAQGYNLGFVDVGGWDTHVNQGGVKGDLATRLGNLGDGLAQLPAAMGPAWRDTTVVVISEFGRTFRQNGNRGTDHGHGTVYWVLGGGVRGGKVLGEQVVVDQAHLFQNRDLRVLNEYRAVLGGLFARQFGLRPAQLAKVFDGVAPRDLGLV</sequence>
<organism evidence="1 2">
    <name type="scientific">Ottowia oryzae</name>
    <dbReference type="NCBI Taxonomy" id="2109914"/>
    <lineage>
        <taxon>Bacteria</taxon>
        <taxon>Pseudomonadati</taxon>
        <taxon>Pseudomonadota</taxon>
        <taxon>Betaproteobacteria</taxon>
        <taxon>Burkholderiales</taxon>
        <taxon>Comamonadaceae</taxon>
        <taxon>Ottowia</taxon>
    </lineage>
</organism>
<dbReference type="EMBL" id="CP027666">
    <property type="protein sequence ID" value="AVO33565.1"/>
    <property type="molecule type" value="Genomic_DNA"/>
</dbReference>
<protein>
    <submittedName>
        <fullName evidence="1">DUF1501 domain-containing protein</fullName>
    </submittedName>
</protein>